<dbReference type="PROSITE" id="PS50005">
    <property type="entry name" value="TPR"/>
    <property type="match status" value="2"/>
</dbReference>
<dbReference type="Gene3D" id="3.40.50.2000">
    <property type="entry name" value="Glycogen Phosphorylase B"/>
    <property type="match status" value="1"/>
</dbReference>
<name>A0A1I4DPL9_9PROT</name>
<dbReference type="PANTHER" id="PTHR44835">
    <property type="entry name" value="UDP-N-ACETYLGLUCOSAMINE--PEPTIDE N-ACETYLGLUCOSAMINYLTRANSFERASE SPINDLY-RELATED"/>
    <property type="match status" value="1"/>
</dbReference>
<dbReference type="InterPro" id="IPR019734">
    <property type="entry name" value="TPR_rpt"/>
</dbReference>
<keyword evidence="11" id="KW-1185">Reference proteome</keyword>
<comment type="pathway">
    <text evidence="1">Protein modification; protein glycosylation.</text>
</comment>
<evidence type="ECO:0000256" key="5">
    <source>
        <dbReference type="ARBA" id="ARBA00022679"/>
    </source>
</evidence>
<evidence type="ECO:0000256" key="8">
    <source>
        <dbReference type="PROSITE-ProRule" id="PRU00339"/>
    </source>
</evidence>
<dbReference type="Proteomes" id="UP000199473">
    <property type="component" value="Unassembled WGS sequence"/>
</dbReference>
<evidence type="ECO:0000256" key="3">
    <source>
        <dbReference type="ARBA" id="ARBA00011970"/>
    </source>
</evidence>
<evidence type="ECO:0000259" key="9">
    <source>
        <dbReference type="Pfam" id="PF13844"/>
    </source>
</evidence>
<dbReference type="SUPFAM" id="SSF53756">
    <property type="entry name" value="UDP-Glycosyltransferase/glycogen phosphorylase"/>
    <property type="match status" value="1"/>
</dbReference>
<dbReference type="InterPro" id="IPR051939">
    <property type="entry name" value="Glycosyltr_41/O-GlcNAc_trsf"/>
</dbReference>
<evidence type="ECO:0000256" key="6">
    <source>
        <dbReference type="ARBA" id="ARBA00022737"/>
    </source>
</evidence>
<dbReference type="Pfam" id="PF13844">
    <property type="entry name" value="Glyco_transf_41"/>
    <property type="match status" value="2"/>
</dbReference>
<accession>A0A1I4DPL9</accession>
<keyword evidence="5 10" id="KW-0808">Transferase</keyword>
<dbReference type="InterPro" id="IPR011990">
    <property type="entry name" value="TPR-like_helical_dom_sf"/>
</dbReference>
<feature type="domain" description="O-GlcNAc transferase C-terminal" evidence="9">
    <location>
        <begin position="421"/>
        <end position="554"/>
    </location>
</feature>
<organism evidence="10 11">
    <name type="scientific">Falsiroseomonas stagni DSM 19981</name>
    <dbReference type="NCBI Taxonomy" id="1123062"/>
    <lineage>
        <taxon>Bacteria</taxon>
        <taxon>Pseudomonadati</taxon>
        <taxon>Pseudomonadota</taxon>
        <taxon>Alphaproteobacteria</taxon>
        <taxon>Acetobacterales</taxon>
        <taxon>Roseomonadaceae</taxon>
        <taxon>Falsiroseomonas</taxon>
    </lineage>
</organism>
<dbReference type="STRING" id="1123062.SAMN02745775_111162"/>
<gene>
    <name evidence="10" type="ORF">SAMN02745775_111162</name>
</gene>
<evidence type="ECO:0000256" key="1">
    <source>
        <dbReference type="ARBA" id="ARBA00004922"/>
    </source>
</evidence>
<keyword evidence="4" id="KW-0328">Glycosyltransferase</keyword>
<sequence length="781" mass="85595">MPATPDPQAAEAALRARLRDQPGNAMAWQQLAGLLAQGNRHAEAVGAFAQALAAGASAAALATPYALSLSALARHGEAVAVVAPVQARKPKDFALANLLGVLLKRAGRLDEALAMLEAARKLEPRSLSPWQNIGNTLELKGDYAGAAASFAGGLKIEPRNAELWRLHGRCLRALGDHAGARASLEKAFALEPRDRDAAALLASMLVEMKEPERALAVIERARAARPGDQAADVLAGRLQLQLGRTADAMATLERAIAANPGDLNANLALARLHGDGNRRAANEALKRAVAANPHSWEAAEALMESLSRSRYDDEVAHLEEAYRIGCGLLEKHPDRMARLARGLRTVFQRVMDEDRLAATGPVRALLPHWLAEGRHSAVHYELGQVETLQDRIDIVEWHRAWGRRASAKIAPVTLPAMPAIATGRKLRIGFMSSDLRNHPVSYFALPLIELHDPDKVEVFCYSFYEGERDRVQEIMERRAAGFRWWPRKPDAQVAEGIAQDGLDILFELGGSTAMNKLEVMAHRPARIGASWLAYPHSAGLEQIDYVLVDPYIKPEDPRLLIEQPFEMPESWVVLGRLGFNDQPIHDGLPEERNNCITFGTANNPYKFTTACLDAWAAVLRAVPGSRFLFVRPEASGMAFMDNARIAFARRNVDPTRLDFVGVRGKHLPYYNTLDIALDSLPHVGGTTTCEALWMGVPTISLVGAGFPERLAYSNLSNAGVGDLAAFSVEEYVAKAEALARDRARRRELRHGLRPMIRRNPLGQQQRFVDLFYAKAAEVASR</sequence>
<dbReference type="PANTHER" id="PTHR44835:SF1">
    <property type="entry name" value="PROTEIN O-GLCNAC TRANSFERASE"/>
    <property type="match status" value="1"/>
</dbReference>
<dbReference type="Pfam" id="PF14559">
    <property type="entry name" value="TPR_19"/>
    <property type="match status" value="2"/>
</dbReference>
<dbReference type="EMBL" id="FOSQ01000011">
    <property type="protein sequence ID" value="SFK94600.1"/>
    <property type="molecule type" value="Genomic_DNA"/>
</dbReference>
<dbReference type="InterPro" id="IPR029489">
    <property type="entry name" value="OGT/SEC/SPY_C"/>
</dbReference>
<keyword evidence="7 8" id="KW-0802">TPR repeat</keyword>
<evidence type="ECO:0000256" key="4">
    <source>
        <dbReference type="ARBA" id="ARBA00022676"/>
    </source>
</evidence>
<evidence type="ECO:0000256" key="2">
    <source>
        <dbReference type="ARBA" id="ARBA00005386"/>
    </source>
</evidence>
<evidence type="ECO:0000313" key="11">
    <source>
        <dbReference type="Proteomes" id="UP000199473"/>
    </source>
</evidence>
<dbReference type="Gene3D" id="3.40.50.11380">
    <property type="match status" value="1"/>
</dbReference>
<evidence type="ECO:0000256" key="7">
    <source>
        <dbReference type="ARBA" id="ARBA00022803"/>
    </source>
</evidence>
<feature type="domain" description="O-GlcNAc transferase C-terminal" evidence="9">
    <location>
        <begin position="593"/>
        <end position="753"/>
    </location>
</feature>
<dbReference type="Gene3D" id="1.25.40.10">
    <property type="entry name" value="Tetratricopeptide repeat domain"/>
    <property type="match status" value="1"/>
</dbReference>
<dbReference type="AlphaFoldDB" id="A0A1I4DPL9"/>
<reference evidence="10 11" key="1">
    <citation type="submission" date="2016-10" db="EMBL/GenBank/DDBJ databases">
        <authorList>
            <person name="de Groot N.N."/>
        </authorList>
    </citation>
    <scope>NUCLEOTIDE SEQUENCE [LARGE SCALE GENOMIC DNA]</scope>
    <source>
        <strain evidence="10 11">DSM 19981</strain>
    </source>
</reference>
<evidence type="ECO:0000313" key="10">
    <source>
        <dbReference type="EMBL" id="SFK94600.1"/>
    </source>
</evidence>
<dbReference type="RefSeq" id="WP_175534107.1">
    <property type="nucleotide sequence ID" value="NZ_FOSQ01000011.1"/>
</dbReference>
<proteinExistence type="inferred from homology"/>
<protein>
    <recommendedName>
        <fullName evidence="3">protein O-GlcNAc transferase</fullName>
        <ecNumber evidence="3">2.4.1.255</ecNumber>
    </recommendedName>
</protein>
<dbReference type="SUPFAM" id="SSF48452">
    <property type="entry name" value="TPR-like"/>
    <property type="match status" value="2"/>
</dbReference>
<comment type="similarity">
    <text evidence="2">Belongs to the glycosyltransferase 41 family. O-GlcNAc transferase subfamily.</text>
</comment>
<dbReference type="EC" id="2.4.1.255" evidence="3"/>
<feature type="repeat" description="TPR" evidence="8">
    <location>
        <begin position="161"/>
        <end position="194"/>
    </location>
</feature>
<dbReference type="GO" id="GO:0097363">
    <property type="term" value="F:protein O-acetylglucosaminyltransferase activity"/>
    <property type="evidence" value="ECO:0007669"/>
    <property type="project" value="UniProtKB-EC"/>
</dbReference>
<dbReference type="SMART" id="SM00028">
    <property type="entry name" value="TPR"/>
    <property type="match status" value="6"/>
</dbReference>
<keyword evidence="6" id="KW-0677">Repeat</keyword>
<feature type="repeat" description="TPR" evidence="8">
    <location>
        <begin position="93"/>
        <end position="126"/>
    </location>
</feature>